<sequence>MDAPGFTIRPAQHADVAAVAQLCEDAFEMDRQTQMKALGDGHHFSMREHMLESLPSALENPRCVVLKAVDDATGEIAGFCNWGFRGFAAGEVPAPEGSPRKVVDEVPPPLSSEKRDGDDDDGDNAGSPAKEGTGEKEDDPIKRLEAFTSADMKRWMRDTMPEGTRCLYVIGLSVSPAHKGRGVASALLRFGTGFCDGRRAFAWAHSSEPAWRLYERCGFRVARRLDVDLDEYAPASWPAPPGEEKGSGAGWGRYVFRYMKYVPDGVTG</sequence>
<keyword evidence="2" id="KW-1185">Reference proteome</keyword>
<evidence type="ECO:0000313" key="2">
    <source>
        <dbReference type="Proteomes" id="UP001163324"/>
    </source>
</evidence>
<protein>
    <submittedName>
        <fullName evidence="1">Uncharacterized protein</fullName>
    </submittedName>
</protein>
<accession>A0ACC0UUV9</accession>
<organism evidence="1 2">
    <name type="scientific">Trichothecium roseum</name>
    <dbReference type="NCBI Taxonomy" id="47278"/>
    <lineage>
        <taxon>Eukaryota</taxon>
        <taxon>Fungi</taxon>
        <taxon>Dikarya</taxon>
        <taxon>Ascomycota</taxon>
        <taxon>Pezizomycotina</taxon>
        <taxon>Sordariomycetes</taxon>
        <taxon>Hypocreomycetidae</taxon>
        <taxon>Hypocreales</taxon>
        <taxon>Hypocreales incertae sedis</taxon>
        <taxon>Trichothecium</taxon>
    </lineage>
</organism>
<dbReference type="EMBL" id="CM047947">
    <property type="protein sequence ID" value="KAI9897299.1"/>
    <property type="molecule type" value="Genomic_DNA"/>
</dbReference>
<dbReference type="Proteomes" id="UP001163324">
    <property type="component" value="Chromosome 8"/>
</dbReference>
<proteinExistence type="predicted"/>
<reference evidence="1" key="1">
    <citation type="submission" date="2022-10" db="EMBL/GenBank/DDBJ databases">
        <title>Complete Genome of Trichothecium roseum strain YXFP-22015, a Plant Pathogen Isolated from Citrus.</title>
        <authorList>
            <person name="Wang Y."/>
            <person name="Zhu L."/>
        </authorList>
    </citation>
    <scope>NUCLEOTIDE SEQUENCE</scope>
    <source>
        <strain evidence="1">YXFP-22015</strain>
    </source>
</reference>
<name>A0ACC0UUV9_9HYPO</name>
<evidence type="ECO:0000313" key="1">
    <source>
        <dbReference type="EMBL" id="KAI9897299.1"/>
    </source>
</evidence>
<comment type="caution">
    <text evidence="1">The sequence shown here is derived from an EMBL/GenBank/DDBJ whole genome shotgun (WGS) entry which is preliminary data.</text>
</comment>
<gene>
    <name evidence="1" type="ORF">N3K66_008321</name>
</gene>